<name>A0A6G5AEZ6_RHIMP</name>
<protein>
    <submittedName>
        <fullName evidence="2">Uncharacterized protein</fullName>
    </submittedName>
</protein>
<sequence length="70" mass="8222">MRERIIYKKNSETPRQHLRRGVHTKHSLSFQISQCRTVLFLIALIAVMAELIHAECLVCTPFFAFQLTMF</sequence>
<keyword evidence="1" id="KW-0472">Membrane</keyword>
<dbReference type="AlphaFoldDB" id="A0A6G5AEZ6"/>
<reference evidence="2" key="1">
    <citation type="submission" date="2020-03" db="EMBL/GenBank/DDBJ databases">
        <title>A transcriptome and proteome of the tick Rhipicephalus microplus shaped by the genetic composition of its hosts and developmental stage.</title>
        <authorList>
            <person name="Garcia G.R."/>
            <person name="Ribeiro J.M.C."/>
            <person name="Maruyama S.R."/>
            <person name="Gardinasse L.G."/>
            <person name="Nelson K."/>
            <person name="Ferreira B.R."/>
            <person name="Andrade T.G."/>
            <person name="Santos I.K.F.M."/>
        </authorList>
    </citation>
    <scope>NUCLEOTIDE SEQUENCE</scope>
    <source>
        <strain evidence="2">NSGR</strain>
        <tissue evidence="2">Salivary glands</tissue>
    </source>
</reference>
<proteinExistence type="predicted"/>
<evidence type="ECO:0000313" key="2">
    <source>
        <dbReference type="EMBL" id="NIE49565.1"/>
    </source>
</evidence>
<keyword evidence="1" id="KW-0812">Transmembrane</keyword>
<dbReference type="EMBL" id="GIKN01007292">
    <property type="protein sequence ID" value="NIE49565.1"/>
    <property type="molecule type" value="Transcribed_RNA"/>
</dbReference>
<feature type="transmembrane region" description="Helical" evidence="1">
    <location>
        <begin position="38"/>
        <end position="64"/>
    </location>
</feature>
<accession>A0A6G5AEZ6</accession>
<keyword evidence="1" id="KW-1133">Transmembrane helix</keyword>
<organism evidence="2">
    <name type="scientific">Rhipicephalus microplus</name>
    <name type="common">Cattle tick</name>
    <name type="synonym">Boophilus microplus</name>
    <dbReference type="NCBI Taxonomy" id="6941"/>
    <lineage>
        <taxon>Eukaryota</taxon>
        <taxon>Metazoa</taxon>
        <taxon>Ecdysozoa</taxon>
        <taxon>Arthropoda</taxon>
        <taxon>Chelicerata</taxon>
        <taxon>Arachnida</taxon>
        <taxon>Acari</taxon>
        <taxon>Parasitiformes</taxon>
        <taxon>Ixodida</taxon>
        <taxon>Ixodoidea</taxon>
        <taxon>Ixodidae</taxon>
        <taxon>Rhipicephalinae</taxon>
        <taxon>Rhipicephalus</taxon>
        <taxon>Boophilus</taxon>
    </lineage>
</organism>
<evidence type="ECO:0000256" key="1">
    <source>
        <dbReference type="SAM" id="Phobius"/>
    </source>
</evidence>